<dbReference type="Proteomes" id="UP001211065">
    <property type="component" value="Unassembled WGS sequence"/>
</dbReference>
<organism evidence="1 2">
    <name type="scientific">Clydaea vesicula</name>
    <dbReference type="NCBI Taxonomy" id="447962"/>
    <lineage>
        <taxon>Eukaryota</taxon>
        <taxon>Fungi</taxon>
        <taxon>Fungi incertae sedis</taxon>
        <taxon>Chytridiomycota</taxon>
        <taxon>Chytridiomycota incertae sedis</taxon>
        <taxon>Chytridiomycetes</taxon>
        <taxon>Lobulomycetales</taxon>
        <taxon>Lobulomycetaceae</taxon>
        <taxon>Clydaea</taxon>
    </lineage>
</organism>
<sequence length="80" mass="9396">MPSINNYLVLDIMSKENNIYKPFWTPDYKTLSKNFMKPLETSQLPLIETQTQFSNFLSLKEVTPSEIITLPTHSNNRKKF</sequence>
<keyword evidence="2" id="KW-1185">Reference proteome</keyword>
<dbReference type="EMBL" id="JADGJW010000140">
    <property type="protein sequence ID" value="KAJ3223194.1"/>
    <property type="molecule type" value="Genomic_DNA"/>
</dbReference>
<comment type="caution">
    <text evidence="1">The sequence shown here is derived from an EMBL/GenBank/DDBJ whole genome shotgun (WGS) entry which is preliminary data.</text>
</comment>
<evidence type="ECO:0000313" key="2">
    <source>
        <dbReference type="Proteomes" id="UP001211065"/>
    </source>
</evidence>
<protein>
    <submittedName>
        <fullName evidence="1">Uncharacterized protein</fullName>
    </submittedName>
</protein>
<reference evidence="1" key="1">
    <citation type="submission" date="2020-05" db="EMBL/GenBank/DDBJ databases">
        <title>Phylogenomic resolution of chytrid fungi.</title>
        <authorList>
            <person name="Stajich J.E."/>
            <person name="Amses K."/>
            <person name="Simmons R."/>
            <person name="Seto K."/>
            <person name="Myers J."/>
            <person name="Bonds A."/>
            <person name="Quandt C.A."/>
            <person name="Barry K."/>
            <person name="Liu P."/>
            <person name="Grigoriev I."/>
            <person name="Longcore J.E."/>
            <person name="James T.Y."/>
        </authorList>
    </citation>
    <scope>NUCLEOTIDE SEQUENCE</scope>
    <source>
        <strain evidence="1">JEL0476</strain>
    </source>
</reference>
<evidence type="ECO:0000313" key="1">
    <source>
        <dbReference type="EMBL" id="KAJ3223194.1"/>
    </source>
</evidence>
<name>A0AAD5U3H5_9FUNG</name>
<proteinExistence type="predicted"/>
<dbReference type="AlphaFoldDB" id="A0AAD5U3H5"/>
<gene>
    <name evidence="1" type="ORF">HK099_001445</name>
</gene>
<accession>A0AAD5U3H5</accession>